<organism evidence="6 7">
    <name type="scientific">Ilex paraguariensis</name>
    <name type="common">yerba mate</name>
    <dbReference type="NCBI Taxonomy" id="185542"/>
    <lineage>
        <taxon>Eukaryota</taxon>
        <taxon>Viridiplantae</taxon>
        <taxon>Streptophyta</taxon>
        <taxon>Embryophyta</taxon>
        <taxon>Tracheophyta</taxon>
        <taxon>Spermatophyta</taxon>
        <taxon>Magnoliopsida</taxon>
        <taxon>eudicotyledons</taxon>
        <taxon>Gunneridae</taxon>
        <taxon>Pentapetalae</taxon>
        <taxon>asterids</taxon>
        <taxon>campanulids</taxon>
        <taxon>Aquifoliales</taxon>
        <taxon>Aquifoliaceae</taxon>
        <taxon>Ilex</taxon>
    </lineage>
</organism>
<dbReference type="SMART" id="SM00338">
    <property type="entry name" value="BRLZ"/>
    <property type="match status" value="1"/>
</dbReference>
<sequence length="274" mass="31234">MEYITTEISMGIPSCPQKPSIASKPYPMTSPSTIIKLSTGSIEEKKKLYSMNNSGATRGGPKSNLEHLEVKSSPRSEDDEKIETLIQSPPSDDNPSAGASATKGGTSVKLEEAIEFELKHGRYIDPNMDPKKLRRTISNRLSAQRSRLRKTQYIYELEKKVKDLEAHISLVSPQIVHSKHHVKMLRLERSVLKQRLDSITDKSNLRRVQIEEKKAEVEKLRELQMIQKEQEKTLDWNFVLGQDTSSSFHQFNQQPVTGMHLDQGEVDQYLNFDE</sequence>
<keyword evidence="2" id="KW-0804">Transcription</keyword>
<proteinExistence type="predicted"/>
<accession>A0ABC8TQC2</accession>
<dbReference type="AlphaFoldDB" id="A0ABC8TQC2"/>
<dbReference type="InterPro" id="IPR046347">
    <property type="entry name" value="bZIP_sf"/>
</dbReference>
<dbReference type="Gene3D" id="1.20.5.170">
    <property type="match status" value="1"/>
</dbReference>
<evidence type="ECO:0000256" key="3">
    <source>
        <dbReference type="ARBA" id="ARBA00023242"/>
    </source>
</evidence>
<name>A0ABC8TQC2_9AQUA</name>
<dbReference type="Proteomes" id="UP001642360">
    <property type="component" value="Unassembled WGS sequence"/>
</dbReference>
<dbReference type="PANTHER" id="PTHR46391:SF17">
    <property type="entry name" value="BASIC LEUCINE ZIPPER 19-LIKE"/>
    <property type="match status" value="1"/>
</dbReference>
<gene>
    <name evidence="6" type="ORF">ILEXP_LOCUS41271</name>
</gene>
<evidence type="ECO:0000256" key="4">
    <source>
        <dbReference type="SAM" id="MobiDB-lite"/>
    </source>
</evidence>
<feature type="compositionally biased region" description="Basic and acidic residues" evidence="4">
    <location>
        <begin position="64"/>
        <end position="78"/>
    </location>
</feature>
<keyword evidence="3" id="KW-0539">Nucleus</keyword>
<protein>
    <recommendedName>
        <fullName evidence="5">BZIP domain-containing protein</fullName>
    </recommendedName>
</protein>
<feature type="region of interest" description="Disordered" evidence="4">
    <location>
        <begin position="48"/>
        <end position="106"/>
    </location>
</feature>
<dbReference type="Pfam" id="PF00170">
    <property type="entry name" value="bZIP_1"/>
    <property type="match status" value="1"/>
</dbReference>
<feature type="region of interest" description="Disordered" evidence="4">
    <location>
        <begin position="1"/>
        <end position="32"/>
    </location>
</feature>
<dbReference type="InterPro" id="IPR004827">
    <property type="entry name" value="bZIP"/>
</dbReference>
<dbReference type="GO" id="GO:0005634">
    <property type="term" value="C:nucleus"/>
    <property type="evidence" value="ECO:0007669"/>
    <property type="project" value="UniProtKB-ARBA"/>
</dbReference>
<dbReference type="InterPro" id="IPR052483">
    <property type="entry name" value="bZIP_transcription_regulators"/>
</dbReference>
<reference evidence="6 7" key="1">
    <citation type="submission" date="2024-02" db="EMBL/GenBank/DDBJ databases">
        <authorList>
            <person name="Vignale AGUSTIN F."/>
            <person name="Sosa J E."/>
            <person name="Modenutti C."/>
        </authorList>
    </citation>
    <scope>NUCLEOTIDE SEQUENCE [LARGE SCALE GENOMIC DNA]</scope>
</reference>
<dbReference type="SUPFAM" id="SSF57959">
    <property type="entry name" value="Leucine zipper domain"/>
    <property type="match status" value="1"/>
</dbReference>
<dbReference type="CDD" id="cd14703">
    <property type="entry name" value="bZIP_plant_RF2"/>
    <property type="match status" value="1"/>
</dbReference>
<evidence type="ECO:0000256" key="1">
    <source>
        <dbReference type="ARBA" id="ARBA00023015"/>
    </source>
</evidence>
<dbReference type="PROSITE" id="PS00036">
    <property type="entry name" value="BZIP_BASIC"/>
    <property type="match status" value="1"/>
</dbReference>
<dbReference type="EMBL" id="CAUOFW020005824">
    <property type="protein sequence ID" value="CAK9171682.1"/>
    <property type="molecule type" value="Genomic_DNA"/>
</dbReference>
<dbReference type="PANTHER" id="PTHR46391">
    <property type="entry name" value="BASIC LEUCINE ZIPPER 34"/>
    <property type="match status" value="1"/>
</dbReference>
<evidence type="ECO:0000313" key="7">
    <source>
        <dbReference type="Proteomes" id="UP001642360"/>
    </source>
</evidence>
<keyword evidence="1" id="KW-0805">Transcription regulation</keyword>
<evidence type="ECO:0000313" key="6">
    <source>
        <dbReference type="EMBL" id="CAK9171682.1"/>
    </source>
</evidence>
<evidence type="ECO:0000259" key="5">
    <source>
        <dbReference type="PROSITE" id="PS50217"/>
    </source>
</evidence>
<dbReference type="PROSITE" id="PS50217">
    <property type="entry name" value="BZIP"/>
    <property type="match status" value="1"/>
</dbReference>
<comment type="caution">
    <text evidence="6">The sequence shown here is derived from an EMBL/GenBank/DDBJ whole genome shotgun (WGS) entry which is preliminary data.</text>
</comment>
<dbReference type="InterPro" id="IPR044759">
    <property type="entry name" value="bZIP_RF2"/>
</dbReference>
<feature type="domain" description="BZIP" evidence="5">
    <location>
        <begin position="129"/>
        <end position="192"/>
    </location>
</feature>
<evidence type="ECO:0000256" key="2">
    <source>
        <dbReference type="ARBA" id="ARBA00023163"/>
    </source>
</evidence>
<keyword evidence="7" id="KW-1185">Reference proteome</keyword>
<feature type="compositionally biased region" description="Polar residues" evidence="4">
    <location>
        <begin position="85"/>
        <end position="105"/>
    </location>
</feature>